<evidence type="ECO:0000313" key="3">
    <source>
        <dbReference type="EMBL" id="UUS34418.1"/>
    </source>
</evidence>
<name>A0ABY5NEC1_9ACTN</name>
<evidence type="ECO:0000256" key="1">
    <source>
        <dbReference type="SAM" id="MobiDB-lite"/>
    </source>
</evidence>
<proteinExistence type="predicted"/>
<accession>A0ABY5NEC1</accession>
<organism evidence="3 4">
    <name type="scientific">Streptomyces changanensis</name>
    <dbReference type="NCBI Taxonomy" id="2964669"/>
    <lineage>
        <taxon>Bacteria</taxon>
        <taxon>Bacillati</taxon>
        <taxon>Actinomycetota</taxon>
        <taxon>Actinomycetes</taxon>
        <taxon>Kitasatosporales</taxon>
        <taxon>Streptomycetaceae</taxon>
        <taxon>Streptomyces</taxon>
    </lineage>
</organism>
<gene>
    <name evidence="3" type="ORF">NRO40_28735</name>
</gene>
<dbReference type="EMBL" id="CP102332">
    <property type="protein sequence ID" value="UUS34418.1"/>
    <property type="molecule type" value="Genomic_DNA"/>
</dbReference>
<sequence length="269" mass="27334">MHAPAGRTVLHCVRKGAALKSANELDVALDRDVFMRGLIRELASSLESVVGLEEASGYISLVGQSVGSQINEAYTRALEAPRLTREQVADVLVDLKLRIKGDFFVISQDDERIVLGSRSCPFAEKVLGRESMCMMTSNVFGTIAAQNLGYARVELEETIARGSSGCRVVVHLRPDLDVLDEPGREYFGDARTPTADGDAGMAGVPGAAGVAGTSETTGTTGTPGAAGTAGGPGASSAAAHATGDPGATSEPGAPGTTGTGGAAPTTTGG</sequence>
<dbReference type="InterPro" id="IPR041359">
    <property type="entry name" value="MetOD1"/>
</dbReference>
<protein>
    <submittedName>
        <fullName evidence="3">Methanogen output domain 1-containing protein</fullName>
    </submittedName>
</protein>
<evidence type="ECO:0000259" key="2">
    <source>
        <dbReference type="Pfam" id="PF18546"/>
    </source>
</evidence>
<keyword evidence="4" id="KW-1185">Reference proteome</keyword>
<feature type="compositionally biased region" description="Low complexity" evidence="1">
    <location>
        <begin position="195"/>
        <end position="226"/>
    </location>
</feature>
<feature type="compositionally biased region" description="Gly residues" evidence="1">
    <location>
        <begin position="255"/>
        <end position="269"/>
    </location>
</feature>
<feature type="domain" description="Metanogen output" evidence="2">
    <location>
        <begin position="39"/>
        <end position="170"/>
    </location>
</feature>
<reference evidence="3" key="1">
    <citation type="submission" date="2022-08" db="EMBL/GenBank/DDBJ databases">
        <title>Streptomyces changanensis sp. nov., an actinomycete isolated from soil.</title>
        <authorList>
            <person name="Wu H."/>
            <person name="Han L."/>
        </authorList>
    </citation>
    <scope>NUCLEOTIDE SEQUENCE</scope>
    <source>
        <strain evidence="3">HL-66</strain>
    </source>
</reference>
<feature type="compositionally biased region" description="Low complexity" evidence="1">
    <location>
        <begin position="234"/>
        <end position="254"/>
    </location>
</feature>
<evidence type="ECO:0000313" key="4">
    <source>
        <dbReference type="Proteomes" id="UP001060150"/>
    </source>
</evidence>
<dbReference type="Pfam" id="PF18546">
    <property type="entry name" value="MetOD1"/>
    <property type="match status" value="1"/>
</dbReference>
<feature type="region of interest" description="Disordered" evidence="1">
    <location>
        <begin position="182"/>
        <end position="269"/>
    </location>
</feature>
<dbReference type="RefSeq" id="WP_198549322.1">
    <property type="nucleotide sequence ID" value="NZ_CP102332.1"/>
</dbReference>
<dbReference type="Proteomes" id="UP001060150">
    <property type="component" value="Chromosome"/>
</dbReference>